<evidence type="ECO:0000256" key="3">
    <source>
        <dbReference type="ARBA" id="ARBA00004613"/>
    </source>
</evidence>
<evidence type="ECO:0000256" key="6">
    <source>
        <dbReference type="ARBA" id="ARBA00023136"/>
    </source>
</evidence>
<dbReference type="InterPro" id="IPR006626">
    <property type="entry name" value="PbH1"/>
</dbReference>
<evidence type="ECO:0000256" key="2">
    <source>
        <dbReference type="ARBA" id="ARBA00004442"/>
    </source>
</evidence>
<dbReference type="InterPro" id="IPR003368">
    <property type="entry name" value="POMP_repeat"/>
</dbReference>
<protein>
    <recommendedName>
        <fullName evidence="12">CSLREA domain-containing protein</fullName>
    </recommendedName>
</protein>
<dbReference type="Proteomes" id="UP000613768">
    <property type="component" value="Unassembled WGS sequence"/>
</dbReference>
<sequence length="1114" mass="112508">MPRHHALFLALAQLGFASGVAADTITVDSNLDVSADDGVCTLREAIENANTDSDNGRTAMGECAVGTGADDILLPADQTITLSASLSLSSDIHVIGNGARVERSESSCNLDGVTDAGEFRLLTASNGGDTISLSNFTLANGCADGSGNLGRGGGLYSFTNYITLQSMRFEGNQARSYGGALSSFAEGISSLAISDSVFSGNTAGSQGGAIRSNSVSPFIEDSTFSNNVAAYGGAIHHRYGNPTIDRSSFVGNSASGQGGALSFRRHPSSPGQMLSLNSSTLDGNSADKGGGIYAAGSVSLQNSTVSGNSATSGGGFHLSTLGGLAMSDSSAVDNSGAGGSQIFWSEGSTVDVRRSLLVGSAPACNTGSTAASGSDNLSTDASCAPVGASVVTRESLQLQALNNQGGSTFTHALGLGSVAIDAGGTACSATDQRGESRPFGAACDIGAFEVNETLSSGSDFVINALGDAGDGICGAASGECTLRDALLAANSDPDSSAVSFDNAVFSDINTLTLAAGQLRISAPLTLTGPGSDRLTLDANAASRHFNIERPSFPGTPLLATLSDLRLINGAITGDGGGSIKSFENTVLRNLILENNESAQVGGAVWVQVDNATDGEVRLEAVSFENNRAVFGGGGADLSIAGIGGTISVSDSLFVANESNASGGGLSITGNDEIIEVLNSEFRDNLTSSAGSMTGAGLVAFLQDSTATIQNSRFLDNRTEIGDGSGAGLGVVVNGGSLEMSDLIVSGNSASGTIYTGGGVYLSTSQDATVALRRSQIVDNRSNGSAGGIRASLYDSSSVSIEGSTISGNTAGGDGGGIWSYLYAPNTQLSLVDSTLSGNAANGSGGGFFAYPYTDGPVIELRGTTVTDNTADADTDTSGVGGGLAFEARGVGTVSLQGSVVAGNHSPPGAAADWFDGGQTRSLNNSLLGDNSGAALPEAQIPDVNNNLVGSASGAGVIDAKLGILSDHGGSTFTHRPSGDSPLVDHYDGCTGNDQIGRARGFDGDGTPGNDCDIGAVEFVPTVFLSGFENALIVKRFEQRNATLSSARLMDSLRASGKPSLVLRAASADGSSALLLVHARRIGTRIDIQLNRYEHGEWTQGQWRSVDGDAVQLRW</sequence>
<dbReference type="SMART" id="SM00710">
    <property type="entry name" value="PbH1"/>
    <property type="match status" value="11"/>
</dbReference>
<gene>
    <name evidence="10" type="ORF">IFO71_06540</name>
</gene>
<organism evidence="10 11">
    <name type="scientific">Pseudomarimonas arenosa</name>
    <dbReference type="NCBI Taxonomy" id="2774145"/>
    <lineage>
        <taxon>Bacteria</taxon>
        <taxon>Pseudomonadati</taxon>
        <taxon>Pseudomonadota</taxon>
        <taxon>Gammaproteobacteria</taxon>
        <taxon>Lysobacterales</taxon>
        <taxon>Lysobacteraceae</taxon>
        <taxon>Pseudomarimonas</taxon>
    </lineage>
</organism>
<evidence type="ECO:0000256" key="1">
    <source>
        <dbReference type="ARBA" id="ARBA00004196"/>
    </source>
</evidence>
<dbReference type="Pfam" id="PF02415">
    <property type="entry name" value="Chlam_PMP"/>
    <property type="match status" value="2"/>
</dbReference>
<dbReference type="AlphaFoldDB" id="A0AAW3ZM66"/>
<feature type="chain" id="PRO_5043969055" description="CSLREA domain-containing protein" evidence="9">
    <location>
        <begin position="22"/>
        <end position="1114"/>
    </location>
</feature>
<proteinExistence type="predicted"/>
<evidence type="ECO:0000256" key="7">
    <source>
        <dbReference type="ARBA" id="ARBA00023237"/>
    </source>
</evidence>
<reference evidence="10 11" key="1">
    <citation type="submission" date="2020-09" db="EMBL/GenBank/DDBJ databases">
        <title>Pseudoxanthomonas sp. CAU 1598 isolated from sand of Yaerae Beach.</title>
        <authorList>
            <person name="Kim W."/>
        </authorList>
    </citation>
    <scope>NUCLEOTIDE SEQUENCE [LARGE SCALE GENOMIC DNA]</scope>
    <source>
        <strain evidence="10 11">CAU 1598</strain>
    </source>
</reference>
<keyword evidence="11" id="KW-1185">Reference proteome</keyword>
<dbReference type="RefSeq" id="WP_192028749.1">
    <property type="nucleotide sequence ID" value="NZ_JACYTR010000009.1"/>
</dbReference>
<dbReference type="GO" id="GO:0009279">
    <property type="term" value="C:cell outer membrane"/>
    <property type="evidence" value="ECO:0007669"/>
    <property type="project" value="UniProtKB-SubCell"/>
</dbReference>
<dbReference type="PANTHER" id="PTHR11319">
    <property type="entry name" value="G PROTEIN-COUPLED RECEPTOR-RELATED"/>
    <property type="match status" value="1"/>
</dbReference>
<keyword evidence="4" id="KW-0964">Secreted</keyword>
<comment type="caution">
    <text evidence="10">The sequence shown here is derived from an EMBL/GenBank/DDBJ whole genome shotgun (WGS) entry which is preliminary data.</text>
</comment>
<dbReference type="InterPro" id="IPR059226">
    <property type="entry name" value="Choice_anch_Q_dom"/>
</dbReference>
<evidence type="ECO:0000256" key="5">
    <source>
        <dbReference type="ARBA" id="ARBA00022729"/>
    </source>
</evidence>
<name>A0AAW3ZM66_9GAMM</name>
<evidence type="ECO:0000256" key="8">
    <source>
        <dbReference type="SAM" id="MobiDB-lite"/>
    </source>
</evidence>
<dbReference type="EMBL" id="JACYTR010000009">
    <property type="protein sequence ID" value="MBD8525396.1"/>
    <property type="molecule type" value="Genomic_DNA"/>
</dbReference>
<feature type="signal peptide" evidence="9">
    <location>
        <begin position="1"/>
        <end position="21"/>
    </location>
</feature>
<dbReference type="InterPro" id="IPR011050">
    <property type="entry name" value="Pectin_lyase_fold/virulence"/>
</dbReference>
<evidence type="ECO:0008006" key="12">
    <source>
        <dbReference type="Google" id="ProtNLM"/>
    </source>
</evidence>
<feature type="region of interest" description="Disordered" evidence="8">
    <location>
        <begin position="258"/>
        <end position="280"/>
    </location>
</feature>
<dbReference type="GO" id="GO:0005576">
    <property type="term" value="C:extracellular region"/>
    <property type="evidence" value="ECO:0007669"/>
    <property type="project" value="UniProtKB-SubCell"/>
</dbReference>
<keyword evidence="6" id="KW-0472">Membrane</keyword>
<dbReference type="NCBIfam" id="NF041518">
    <property type="entry name" value="choice_anch_Q"/>
    <property type="match status" value="2"/>
</dbReference>
<evidence type="ECO:0000256" key="4">
    <source>
        <dbReference type="ARBA" id="ARBA00022525"/>
    </source>
</evidence>
<keyword evidence="7" id="KW-0998">Cell outer membrane</keyword>
<dbReference type="NCBIfam" id="TIGR01376">
    <property type="entry name" value="POMP_repeat"/>
    <property type="match status" value="1"/>
</dbReference>
<dbReference type="SUPFAM" id="SSF51126">
    <property type="entry name" value="Pectin lyase-like"/>
    <property type="match status" value="3"/>
</dbReference>
<keyword evidence="5 9" id="KW-0732">Signal</keyword>
<accession>A0AAW3ZM66</accession>
<feature type="compositionally biased region" description="Polar residues" evidence="8">
    <location>
        <begin position="269"/>
        <end position="280"/>
    </location>
</feature>
<dbReference type="PANTHER" id="PTHR11319:SF35">
    <property type="entry name" value="OUTER MEMBRANE PROTEIN PMPC-RELATED"/>
    <property type="match status" value="1"/>
</dbReference>
<comment type="subcellular location">
    <subcellularLocation>
        <location evidence="1">Cell envelope</location>
    </subcellularLocation>
    <subcellularLocation>
        <location evidence="2">Cell outer membrane</location>
    </subcellularLocation>
    <subcellularLocation>
        <location evidence="3">Secreted</location>
    </subcellularLocation>
</comment>
<evidence type="ECO:0000313" key="11">
    <source>
        <dbReference type="Proteomes" id="UP000613768"/>
    </source>
</evidence>
<evidence type="ECO:0000256" key="9">
    <source>
        <dbReference type="SAM" id="SignalP"/>
    </source>
</evidence>
<evidence type="ECO:0000313" key="10">
    <source>
        <dbReference type="EMBL" id="MBD8525396.1"/>
    </source>
</evidence>